<comment type="caution">
    <text evidence="2">The sequence shown here is derived from an EMBL/GenBank/DDBJ whole genome shotgun (WGS) entry which is preliminary data.</text>
</comment>
<proteinExistence type="predicted"/>
<gene>
    <name evidence="2" type="ORF">COT91_02990</name>
</gene>
<evidence type="ECO:0000256" key="1">
    <source>
        <dbReference type="SAM" id="Phobius"/>
    </source>
</evidence>
<organism evidence="2 3">
    <name type="scientific">Candidatus Doudnabacteria bacterium CG10_big_fil_rev_8_21_14_0_10_41_10</name>
    <dbReference type="NCBI Taxonomy" id="1974551"/>
    <lineage>
        <taxon>Bacteria</taxon>
        <taxon>Candidatus Doudnaibacteriota</taxon>
    </lineage>
</organism>
<keyword evidence="1" id="KW-1133">Transmembrane helix</keyword>
<protein>
    <submittedName>
        <fullName evidence="2">Uncharacterized protein</fullName>
    </submittedName>
</protein>
<evidence type="ECO:0000313" key="2">
    <source>
        <dbReference type="EMBL" id="PIR97156.1"/>
    </source>
</evidence>
<keyword evidence="1" id="KW-0812">Transmembrane</keyword>
<name>A0A2H0VDJ3_9BACT</name>
<evidence type="ECO:0000313" key="3">
    <source>
        <dbReference type="Proteomes" id="UP000230557"/>
    </source>
</evidence>
<keyword evidence="1" id="KW-0472">Membrane</keyword>
<dbReference type="EMBL" id="PFAJ01000042">
    <property type="protein sequence ID" value="PIR97156.1"/>
    <property type="molecule type" value="Genomic_DNA"/>
</dbReference>
<reference evidence="3" key="1">
    <citation type="submission" date="2017-09" db="EMBL/GenBank/DDBJ databases">
        <title>Depth-based differentiation of microbial function through sediment-hosted aquifers and enrichment of novel symbionts in the deep terrestrial subsurface.</title>
        <authorList>
            <person name="Probst A.J."/>
            <person name="Ladd B."/>
            <person name="Jarett J.K."/>
            <person name="Geller-Mcgrath D.E."/>
            <person name="Sieber C.M.K."/>
            <person name="Emerson J.B."/>
            <person name="Anantharaman K."/>
            <person name="Thomas B.C."/>
            <person name="Malmstrom R."/>
            <person name="Stieglmeier M."/>
            <person name="Klingl A."/>
            <person name="Woyke T."/>
            <person name="Ryan C.M."/>
            <person name="Banfield J.F."/>
        </authorList>
    </citation>
    <scope>NUCLEOTIDE SEQUENCE [LARGE SCALE GENOMIC DNA]</scope>
</reference>
<feature type="transmembrane region" description="Helical" evidence="1">
    <location>
        <begin position="36"/>
        <end position="59"/>
    </location>
</feature>
<accession>A0A2H0VDJ3</accession>
<dbReference type="Proteomes" id="UP000230557">
    <property type="component" value="Unassembled WGS sequence"/>
</dbReference>
<dbReference type="AlphaFoldDB" id="A0A2H0VDJ3"/>
<sequence>MLEDEIGQKPNLDADIRENFNPKKKFPFTFPEKKKLIILAVVIGVVVVGLGTYAVVGLINPANDGSNDANTGQLSIGQDVTGDGDGEITVIKDECIYPVTPPESRSGLVKWQVPEEIFDFELFLDGDYRKSGASYDKVGEFISGKYKGSDVILVDAPCDGMCFYSDRYLFARGDKGNVLLGKYSDFITTSSDYPHYFVGEFTEDNDFYLSDLDFPEQFVGPDNSTIFTINRYANVPFCLNDLEKVFTLDQYGDVYTTKQTTTGKYGELSEFGFYLLSPEGTAVIYKMGIDFVSAGNVPQITWNDGTQNTGEYDYVDMGGCGAQNYLSVVFPGSINKDSELKVAGINSQGEQVYVFIDSNHEILKKIYEIEYNPWQGEKVSYDEFIKDRPAFFWQDQFGRLVKFQNRKFIPPAECGKPVIYLYPETKTEVSVKVQLEGGFSFTNPPYGNGWLVVAYPDGTLVESKTGEVYPYLFWEGRGGKYKQPEKGFVAAQSEVPALLDEKLKLLGLNEKEVFDFKAFWVPKMQEKPYYFVTFLTTKAVEQLAPMTVDPKADTVIRVLMDFEALDKPRVVEGFEIHTPQRDGFTVVEWGGVLR</sequence>